<dbReference type="Proteomes" id="UP000188879">
    <property type="component" value="Unassembled WGS sequence"/>
</dbReference>
<protein>
    <submittedName>
        <fullName evidence="2">Lytic transglycosylase</fullName>
    </submittedName>
</protein>
<evidence type="ECO:0000259" key="1">
    <source>
        <dbReference type="Pfam" id="PF13406"/>
    </source>
</evidence>
<feature type="domain" description="Transglycosylase SLT" evidence="1">
    <location>
        <begin position="25"/>
        <end position="316"/>
    </location>
</feature>
<dbReference type="InterPro" id="IPR023346">
    <property type="entry name" value="Lysozyme-like_dom_sf"/>
</dbReference>
<dbReference type="Gene3D" id="1.10.530.10">
    <property type="match status" value="1"/>
</dbReference>
<dbReference type="PANTHER" id="PTHR30163:SF8">
    <property type="entry name" value="LYTIC MUREIN TRANSGLYCOSYLASE"/>
    <property type="match status" value="1"/>
</dbReference>
<proteinExistence type="predicted"/>
<dbReference type="GO" id="GO:0009253">
    <property type="term" value="P:peptidoglycan catabolic process"/>
    <property type="evidence" value="ECO:0007669"/>
    <property type="project" value="TreeGrafter"/>
</dbReference>
<dbReference type="GO" id="GO:0008933">
    <property type="term" value="F:peptidoglycan lytic transglycosylase activity"/>
    <property type="evidence" value="ECO:0007669"/>
    <property type="project" value="TreeGrafter"/>
</dbReference>
<dbReference type="FunFam" id="1.10.8.350:FF:000001">
    <property type="entry name" value="Lytic murein transglycosylase B"/>
    <property type="match status" value="1"/>
</dbReference>
<evidence type="ECO:0000313" key="3">
    <source>
        <dbReference type="Proteomes" id="UP000188879"/>
    </source>
</evidence>
<accession>A0A1V2GYB8</accession>
<organism evidence="2 3">
    <name type="scientific">Teichococcus deserti</name>
    <dbReference type="NCBI Taxonomy" id="1817963"/>
    <lineage>
        <taxon>Bacteria</taxon>
        <taxon>Pseudomonadati</taxon>
        <taxon>Pseudomonadota</taxon>
        <taxon>Alphaproteobacteria</taxon>
        <taxon>Acetobacterales</taxon>
        <taxon>Roseomonadaceae</taxon>
        <taxon>Roseomonas</taxon>
    </lineage>
</organism>
<name>A0A1V2GYB8_9PROT</name>
<gene>
    <name evidence="2" type="ORF">BKE38_19395</name>
</gene>
<keyword evidence="3" id="KW-1185">Reference proteome</keyword>
<dbReference type="InterPro" id="IPR031304">
    <property type="entry name" value="SLT_2"/>
</dbReference>
<dbReference type="NCBIfam" id="TIGR02283">
    <property type="entry name" value="MltB_2"/>
    <property type="match status" value="1"/>
</dbReference>
<dbReference type="Gene3D" id="1.10.8.350">
    <property type="entry name" value="Bacterial muramidase"/>
    <property type="match status" value="1"/>
</dbReference>
<dbReference type="InterPro" id="IPR043426">
    <property type="entry name" value="MltB-like"/>
</dbReference>
<evidence type="ECO:0000313" key="2">
    <source>
        <dbReference type="EMBL" id="ONG50119.1"/>
    </source>
</evidence>
<dbReference type="AlphaFoldDB" id="A0A1V2GYB8"/>
<dbReference type="SUPFAM" id="SSF53955">
    <property type="entry name" value="Lysozyme-like"/>
    <property type="match status" value="1"/>
</dbReference>
<dbReference type="Pfam" id="PF13406">
    <property type="entry name" value="SLT_2"/>
    <property type="match status" value="1"/>
</dbReference>
<dbReference type="OrthoDB" id="9808544at2"/>
<dbReference type="CDD" id="cd13399">
    <property type="entry name" value="Slt35-like"/>
    <property type="match status" value="1"/>
</dbReference>
<sequence length="319" mass="34980">MPVATPVQAPPPAAASNPPVIDEASFNRFLAQVRSDAARDGVSQDILQRALGSAKPIPRVLELDRKQPEGVLSWEQYRERIVSQTRITNGRRVYAENRPLLQAIEARYNVSARVVVAIWGMETNYGSNTGGFKVVEALATLAWEGRRHAFFRAELMAALRILQAGHVAPERMMGSWAGAMGQPQFMPTSFERLAIDFDGDGHRDIWDNRGDALGSIANYLARSGWTSGAGWAIEARPPAGFDIQRADTETRRSMADWGRMGWRRADGSALPASGEAYVAVPTRSTTQVFLGLPNLRTIRRYNSPMNYGLAVGLLADAVA</sequence>
<dbReference type="PANTHER" id="PTHR30163">
    <property type="entry name" value="MEMBRANE-BOUND LYTIC MUREIN TRANSGLYCOSYLASE B"/>
    <property type="match status" value="1"/>
</dbReference>
<reference evidence="2 3" key="1">
    <citation type="submission" date="2016-10" db="EMBL/GenBank/DDBJ databases">
        <title>Draft Genome sequence of Roseomonas sp. strain M3.</title>
        <authorList>
            <person name="Subhash Y."/>
            <person name="Lee S."/>
        </authorList>
    </citation>
    <scope>NUCLEOTIDE SEQUENCE [LARGE SCALE GENOMIC DNA]</scope>
    <source>
        <strain evidence="2 3">M3</strain>
    </source>
</reference>
<comment type="caution">
    <text evidence="2">The sequence shown here is derived from an EMBL/GenBank/DDBJ whole genome shotgun (WGS) entry which is preliminary data.</text>
</comment>
<dbReference type="InterPro" id="IPR011970">
    <property type="entry name" value="MltB_2"/>
</dbReference>
<dbReference type="EMBL" id="MLCO01000204">
    <property type="protein sequence ID" value="ONG50119.1"/>
    <property type="molecule type" value="Genomic_DNA"/>
</dbReference>